<dbReference type="Proteomes" id="UP000017840">
    <property type="component" value="Unassembled WGS sequence"/>
</dbReference>
<dbReference type="InterPro" id="IPR002500">
    <property type="entry name" value="PAPS_reduct_dom"/>
</dbReference>
<dbReference type="eggNOG" id="arCOG04586">
    <property type="taxonomic scope" value="Archaea"/>
</dbReference>
<dbReference type="GO" id="GO:0016779">
    <property type="term" value="F:nucleotidyltransferase activity"/>
    <property type="evidence" value="ECO:0007669"/>
    <property type="project" value="UniProtKB-KW"/>
</dbReference>
<dbReference type="STRING" id="1324957.K933_04141"/>
<keyword evidence="3" id="KW-0808">Transferase</keyword>
<keyword evidence="3" id="KW-0548">Nucleotidyltransferase</keyword>
<dbReference type="SUPFAM" id="SSF52402">
    <property type="entry name" value="Adenine nucleotide alpha hydrolases-like"/>
    <property type="match status" value="1"/>
</dbReference>
<dbReference type="OrthoDB" id="14887at2157"/>
<keyword evidence="4" id="KW-1185">Reference proteome</keyword>
<evidence type="ECO:0000313" key="3">
    <source>
        <dbReference type="EMBL" id="ESP89390.1"/>
    </source>
</evidence>
<dbReference type="Pfam" id="PF01507">
    <property type="entry name" value="PAPS_reduct"/>
    <property type="match status" value="2"/>
</dbReference>
<evidence type="ECO:0000256" key="1">
    <source>
        <dbReference type="SAM" id="MobiDB-lite"/>
    </source>
</evidence>
<feature type="domain" description="Phosphoadenosine phosphosulphate reductase" evidence="2">
    <location>
        <begin position="55"/>
        <end position="120"/>
    </location>
</feature>
<dbReference type="InterPro" id="IPR050128">
    <property type="entry name" value="Sulfate_adenylyltrnsfr_sub2"/>
</dbReference>
<dbReference type="InterPro" id="IPR014729">
    <property type="entry name" value="Rossmann-like_a/b/a_fold"/>
</dbReference>
<feature type="compositionally biased region" description="Basic and acidic residues" evidence="1">
    <location>
        <begin position="301"/>
        <end position="310"/>
    </location>
</feature>
<feature type="region of interest" description="Disordered" evidence="1">
    <location>
        <begin position="282"/>
        <end position="310"/>
    </location>
</feature>
<protein>
    <submittedName>
        <fullName evidence="3">Sulfate adenylyltransferase subunit 2</fullName>
    </submittedName>
</protein>
<evidence type="ECO:0000313" key="4">
    <source>
        <dbReference type="Proteomes" id="UP000017840"/>
    </source>
</evidence>
<organism evidence="3 4">
    <name type="scientific">Candidatus Halobonum tyrrellensis G22</name>
    <dbReference type="NCBI Taxonomy" id="1324957"/>
    <lineage>
        <taxon>Archaea</taxon>
        <taxon>Methanobacteriati</taxon>
        <taxon>Methanobacteriota</taxon>
        <taxon>Stenosarchaea group</taxon>
        <taxon>Halobacteria</taxon>
        <taxon>Halobacteriales</taxon>
        <taxon>Haloferacaceae</taxon>
        <taxon>Candidatus Halobonum</taxon>
    </lineage>
</organism>
<dbReference type="PANTHER" id="PTHR43196">
    <property type="entry name" value="SULFATE ADENYLYLTRANSFERASE SUBUNIT 2"/>
    <property type="match status" value="1"/>
</dbReference>
<dbReference type="PATRIC" id="fig|1324957.4.peg.840"/>
<feature type="domain" description="Phosphoadenosine phosphosulphate reductase" evidence="2">
    <location>
        <begin position="165"/>
        <end position="231"/>
    </location>
</feature>
<gene>
    <name evidence="3" type="ORF">K933_04141</name>
</gene>
<dbReference type="AlphaFoldDB" id="V4HFD2"/>
<evidence type="ECO:0000259" key="2">
    <source>
        <dbReference type="Pfam" id="PF01507"/>
    </source>
</evidence>
<accession>V4HFD2</accession>
<reference evidence="3 4" key="1">
    <citation type="journal article" date="2013" name="Genome Announc.">
        <title>Draft Genome Sequence of 'Candidatus Halobonum tyrrellensis' Strain G22, Isolated from the Hypersaline Waters of Lake Tyrrell, Australia.</title>
        <authorList>
            <person name="Ugalde J.A."/>
            <person name="Narasingarao P."/>
            <person name="Kuo S."/>
            <person name="Podell S."/>
            <person name="Allen E.E."/>
        </authorList>
    </citation>
    <scope>NUCLEOTIDE SEQUENCE [LARGE SCALE GENOMIC DNA]</scope>
    <source>
        <strain evidence="3 4">G22</strain>
    </source>
</reference>
<sequence>MLRAAVRSDVTATAPRDVDYEAGTGTSAADYPTLAAKLEQAAAVTATALDAYDRPVVLWTGGKDSTLVLYVVREVARERGEAVPPVLFIDHFAHFPETLAFAERWADEWDLDLRVVRNERFAALDPAVGDEFAVADLDGETRAELDRLDYDGETLTFDPDSLAGNHLLKTVPLNDALRAGGFDAAFSGVRWDEQEARAEETFFSPRHDDERAPSHDRVQPVLQFDERAVWDAFWNVVVPDAVEGYPEGHAPESAADLPTGVAVEDLPVSPKYWEGFRSLGTESGSGAAADDPAWVQDLGDGGERAGRAQDKEDLMGRLRDLGYM</sequence>
<proteinExistence type="predicted"/>
<dbReference type="Gene3D" id="3.40.50.620">
    <property type="entry name" value="HUPs"/>
    <property type="match status" value="1"/>
</dbReference>
<comment type="caution">
    <text evidence="3">The sequence shown here is derived from an EMBL/GenBank/DDBJ whole genome shotgun (WGS) entry which is preliminary data.</text>
</comment>
<name>V4HFD2_9EURY</name>
<dbReference type="EMBL" id="ASGZ01000012">
    <property type="protein sequence ID" value="ESP89390.1"/>
    <property type="molecule type" value="Genomic_DNA"/>
</dbReference>
<dbReference type="PANTHER" id="PTHR43196:SF1">
    <property type="entry name" value="SULFATE ADENYLYLTRANSFERASE SUBUNIT 2"/>
    <property type="match status" value="1"/>
</dbReference>